<evidence type="ECO:0000313" key="2">
    <source>
        <dbReference type="Proteomes" id="UP000320314"/>
    </source>
</evidence>
<dbReference type="Pfam" id="PF01904">
    <property type="entry name" value="DUF72"/>
    <property type="match status" value="1"/>
</dbReference>
<protein>
    <submittedName>
        <fullName evidence="1">DUF72 domain-containing protein</fullName>
    </submittedName>
</protein>
<dbReference type="EMBL" id="VHLH01000004">
    <property type="protein sequence ID" value="TPW31315.1"/>
    <property type="molecule type" value="Genomic_DNA"/>
</dbReference>
<accession>A0A506UEK8</accession>
<dbReference type="RefSeq" id="WP_141165678.1">
    <property type="nucleotide sequence ID" value="NZ_VHLH01000004.1"/>
</dbReference>
<dbReference type="PANTHER" id="PTHR30348:SF4">
    <property type="entry name" value="DUF72 DOMAIN-CONTAINING PROTEIN"/>
    <property type="match status" value="1"/>
</dbReference>
<sequence>MGEHGTIRSGIGGWTFEPWEKTFYPEKLAKTKHLAYAAGKLSTIEINATYYRGQKPETFAKWAASVPEGFVFAVKGNRFVTNRKKLAEGDESLDRFFASGVTELGEKLGPILWQFAPTKKFEEADFEDFLKMLPAKHDGVDLSHAVEVRHESFRASEFAALLRRHGVAVVFADHATYPAIADVTGDFVYARLQRGSDDVETCYPEDDLDGWARRAKEWAEGGAPDDLAYADADTKPEAKPRDVFVYFIHEGKAQAPHGAMALAERTRA</sequence>
<dbReference type="AlphaFoldDB" id="A0A506UEK8"/>
<dbReference type="InterPro" id="IPR002763">
    <property type="entry name" value="DUF72"/>
</dbReference>
<organism evidence="1 2">
    <name type="scientific">Pararhizobium mangrovi</name>
    <dbReference type="NCBI Taxonomy" id="2590452"/>
    <lineage>
        <taxon>Bacteria</taxon>
        <taxon>Pseudomonadati</taxon>
        <taxon>Pseudomonadota</taxon>
        <taxon>Alphaproteobacteria</taxon>
        <taxon>Hyphomicrobiales</taxon>
        <taxon>Rhizobiaceae</taxon>
        <taxon>Rhizobium/Agrobacterium group</taxon>
        <taxon>Pararhizobium</taxon>
    </lineage>
</organism>
<dbReference type="InterPro" id="IPR036520">
    <property type="entry name" value="UPF0759_sf"/>
</dbReference>
<keyword evidence="2" id="KW-1185">Reference proteome</keyword>
<gene>
    <name evidence="1" type="ORF">FJU11_03730</name>
</gene>
<dbReference type="Proteomes" id="UP000320314">
    <property type="component" value="Unassembled WGS sequence"/>
</dbReference>
<dbReference type="OrthoDB" id="9780310at2"/>
<dbReference type="Gene3D" id="3.20.20.410">
    <property type="entry name" value="Protein of unknown function UPF0759"/>
    <property type="match status" value="1"/>
</dbReference>
<name>A0A506UEK8_9HYPH</name>
<evidence type="ECO:0000313" key="1">
    <source>
        <dbReference type="EMBL" id="TPW31315.1"/>
    </source>
</evidence>
<reference evidence="1 2" key="1">
    <citation type="submission" date="2019-06" db="EMBL/GenBank/DDBJ databases">
        <authorList>
            <person name="Li M."/>
        </authorList>
    </citation>
    <scope>NUCLEOTIDE SEQUENCE [LARGE SCALE GENOMIC DNA]</scope>
    <source>
        <strain evidence="1 2">BGMRC6574</strain>
    </source>
</reference>
<comment type="caution">
    <text evidence="1">The sequence shown here is derived from an EMBL/GenBank/DDBJ whole genome shotgun (WGS) entry which is preliminary data.</text>
</comment>
<dbReference type="SUPFAM" id="SSF117396">
    <property type="entry name" value="TM1631-like"/>
    <property type="match status" value="1"/>
</dbReference>
<proteinExistence type="predicted"/>
<dbReference type="PANTHER" id="PTHR30348">
    <property type="entry name" value="UNCHARACTERIZED PROTEIN YECE"/>
    <property type="match status" value="1"/>
</dbReference>